<evidence type="ECO:0000256" key="2">
    <source>
        <dbReference type="ARBA" id="ARBA00001946"/>
    </source>
</evidence>
<dbReference type="PROSITE" id="PS00629">
    <property type="entry name" value="IMP_1"/>
    <property type="match status" value="1"/>
</dbReference>
<evidence type="ECO:0000256" key="8">
    <source>
        <dbReference type="RuleBase" id="RU364068"/>
    </source>
</evidence>
<comment type="similarity">
    <text evidence="3 8">Belongs to the inositol monophosphatase superfamily.</text>
</comment>
<reference evidence="10" key="1">
    <citation type="submission" date="2021-02" db="EMBL/GenBank/DDBJ databases">
        <title>First Annotated Genome of the Yellow-green Alga Tribonema minus.</title>
        <authorList>
            <person name="Mahan K.M."/>
        </authorList>
    </citation>
    <scope>NUCLEOTIDE SEQUENCE</scope>
    <source>
        <strain evidence="10">UTEX B ZZ1240</strain>
    </source>
</reference>
<proteinExistence type="inferred from homology"/>
<protein>
    <recommendedName>
        <fullName evidence="8">Inositol-1-monophosphatase</fullName>
        <ecNumber evidence="8">3.1.3.25</ecNumber>
    </recommendedName>
</protein>
<dbReference type="GO" id="GO:0046854">
    <property type="term" value="P:phosphatidylinositol phosphate biosynthetic process"/>
    <property type="evidence" value="ECO:0007669"/>
    <property type="project" value="InterPro"/>
</dbReference>
<dbReference type="PANTHER" id="PTHR20854">
    <property type="entry name" value="INOSITOL MONOPHOSPHATASE"/>
    <property type="match status" value="1"/>
</dbReference>
<dbReference type="GO" id="GO:0007165">
    <property type="term" value="P:signal transduction"/>
    <property type="evidence" value="ECO:0007669"/>
    <property type="project" value="TreeGrafter"/>
</dbReference>
<name>A0A835YX17_9STRA</name>
<comment type="pathway">
    <text evidence="8">Polyol metabolism; myo-inositol biosynthesis; myo-inositol from D-glucose 6-phosphate: step 2/2.</text>
</comment>
<evidence type="ECO:0000256" key="1">
    <source>
        <dbReference type="ARBA" id="ARBA00001033"/>
    </source>
</evidence>
<evidence type="ECO:0000313" key="10">
    <source>
        <dbReference type="EMBL" id="KAG5182459.1"/>
    </source>
</evidence>
<feature type="binding site" evidence="7">
    <location>
        <position position="275"/>
    </location>
    <ligand>
        <name>Mg(2+)</name>
        <dbReference type="ChEBI" id="CHEBI:18420"/>
        <label>1</label>
        <note>catalytic</note>
    </ligand>
</feature>
<keyword evidence="6 7" id="KW-0460">Magnesium</keyword>
<dbReference type="PANTHER" id="PTHR20854:SF4">
    <property type="entry name" value="INOSITOL-1-MONOPHOSPHATASE-RELATED"/>
    <property type="match status" value="1"/>
</dbReference>
<dbReference type="GO" id="GO:0006021">
    <property type="term" value="P:inositol biosynthetic process"/>
    <property type="evidence" value="ECO:0007669"/>
    <property type="project" value="UniProtKB-UniPathway"/>
</dbReference>
<dbReference type="GO" id="GO:0008934">
    <property type="term" value="F:inositol monophosphate 1-phosphatase activity"/>
    <property type="evidence" value="ECO:0007669"/>
    <property type="project" value="InterPro"/>
</dbReference>
<accession>A0A835YX17</accession>
<comment type="catalytic activity">
    <reaction evidence="1 8">
        <text>a myo-inositol phosphate + H2O = myo-inositol + phosphate</text>
        <dbReference type="Rhea" id="RHEA:24056"/>
        <dbReference type="ChEBI" id="CHEBI:15377"/>
        <dbReference type="ChEBI" id="CHEBI:17268"/>
        <dbReference type="ChEBI" id="CHEBI:43474"/>
        <dbReference type="ChEBI" id="CHEBI:84139"/>
        <dbReference type="EC" id="3.1.3.25"/>
    </reaction>
</comment>
<dbReference type="OrthoDB" id="10254945at2759"/>
<dbReference type="CDD" id="cd01639">
    <property type="entry name" value="IMPase"/>
    <property type="match status" value="1"/>
</dbReference>
<feature type="binding site" evidence="7">
    <location>
        <position position="116"/>
    </location>
    <ligand>
        <name>Mg(2+)</name>
        <dbReference type="ChEBI" id="CHEBI:18420"/>
        <label>1</label>
        <note>catalytic</note>
    </ligand>
</feature>
<feature type="binding site" evidence="7">
    <location>
        <position position="146"/>
    </location>
    <ligand>
        <name>Mg(2+)</name>
        <dbReference type="ChEBI" id="CHEBI:18420"/>
        <label>1</label>
        <note>catalytic</note>
    </ligand>
</feature>
<feature type="binding site" evidence="7">
    <location>
        <position position="147"/>
    </location>
    <ligand>
        <name>Mg(2+)</name>
        <dbReference type="ChEBI" id="CHEBI:18420"/>
        <label>1</label>
        <note>catalytic</note>
    </ligand>
</feature>
<comment type="caution">
    <text evidence="10">The sequence shown here is derived from an EMBL/GenBank/DDBJ whole genome shotgun (WGS) entry which is preliminary data.</text>
</comment>
<keyword evidence="4 7" id="KW-0479">Metal-binding</keyword>
<organism evidence="10 11">
    <name type="scientific">Tribonema minus</name>
    <dbReference type="NCBI Taxonomy" id="303371"/>
    <lineage>
        <taxon>Eukaryota</taxon>
        <taxon>Sar</taxon>
        <taxon>Stramenopiles</taxon>
        <taxon>Ochrophyta</taxon>
        <taxon>PX clade</taxon>
        <taxon>Xanthophyceae</taxon>
        <taxon>Tribonematales</taxon>
        <taxon>Tribonemataceae</taxon>
        <taxon>Tribonema</taxon>
    </lineage>
</organism>
<evidence type="ECO:0000313" key="11">
    <source>
        <dbReference type="Proteomes" id="UP000664859"/>
    </source>
</evidence>
<dbReference type="EMBL" id="JAFCMP010000246">
    <property type="protein sequence ID" value="KAG5182459.1"/>
    <property type="molecule type" value="Genomic_DNA"/>
</dbReference>
<dbReference type="GO" id="GO:0046872">
    <property type="term" value="F:metal ion binding"/>
    <property type="evidence" value="ECO:0007669"/>
    <property type="project" value="UniProtKB-KW"/>
</dbReference>
<evidence type="ECO:0000256" key="5">
    <source>
        <dbReference type="ARBA" id="ARBA00022801"/>
    </source>
</evidence>
<comment type="cofactor">
    <cofactor evidence="2 7 8">
        <name>Mg(2+)</name>
        <dbReference type="ChEBI" id="CHEBI:18420"/>
    </cofactor>
</comment>
<keyword evidence="5 8" id="KW-0378">Hydrolase</keyword>
<dbReference type="Pfam" id="PF00459">
    <property type="entry name" value="Inositol_P"/>
    <property type="match status" value="1"/>
</dbReference>
<feature type="chain" id="PRO_5032749535" description="Inositol-1-monophosphatase" evidence="9">
    <location>
        <begin position="20"/>
        <end position="335"/>
    </location>
</feature>
<evidence type="ECO:0000256" key="7">
    <source>
        <dbReference type="PIRSR" id="PIRSR600760-2"/>
    </source>
</evidence>
<dbReference type="InterPro" id="IPR020583">
    <property type="entry name" value="Inositol_monoP_metal-BS"/>
</dbReference>
<dbReference type="AlphaFoldDB" id="A0A835YX17"/>
<feature type="signal peptide" evidence="9">
    <location>
        <begin position="1"/>
        <end position="19"/>
    </location>
</feature>
<evidence type="ECO:0000256" key="9">
    <source>
        <dbReference type="SAM" id="SignalP"/>
    </source>
</evidence>
<dbReference type="Gene3D" id="3.30.540.10">
    <property type="entry name" value="Fructose-1,6-Bisphosphatase, subunit A, domain 1"/>
    <property type="match status" value="1"/>
</dbReference>
<keyword evidence="9" id="KW-0732">Signal</keyword>
<dbReference type="Gene3D" id="3.40.190.80">
    <property type="match status" value="1"/>
</dbReference>
<dbReference type="Proteomes" id="UP000664859">
    <property type="component" value="Unassembled WGS sequence"/>
</dbReference>
<evidence type="ECO:0000256" key="3">
    <source>
        <dbReference type="ARBA" id="ARBA00009759"/>
    </source>
</evidence>
<dbReference type="InterPro" id="IPR000760">
    <property type="entry name" value="Inositol_monophosphatase-like"/>
</dbReference>
<dbReference type="PROSITE" id="PS00630">
    <property type="entry name" value="IMP_2"/>
    <property type="match status" value="1"/>
</dbReference>
<dbReference type="InterPro" id="IPR033942">
    <property type="entry name" value="IMPase"/>
</dbReference>
<sequence>MIQRSFLLLVASALSSAHAFIPPQVSHHSAHVRLAPAATAAVAGADPTTIERILATATRAAKKAGELMIREAGAEIIKTKTNPKDLLTKVDGMCQDAIKAEVDAEFEGEQHAFLGEENVAPGPEASIAALKEAVDSSDYLWIVDPIDGTTNFCHAMPLSAVSIGVAYRGTLVAGCVYDPYADELFTATAGGGAFLNGKKVVVGPQASLCATLGEALVAGGAPPGLLALGPCMRGMVAMSPHVRSFRMLGSAAIMLAWVACGRLTAYFEPDLNAWDVAAGALLIQEAGGLMTHCNGTPYSLTTRSILGSNGRAHKEMVDILVAAEAAELDTEPRIG</sequence>
<dbReference type="EC" id="3.1.3.25" evidence="8"/>
<dbReference type="PRINTS" id="PR00377">
    <property type="entry name" value="IMPHPHTASES"/>
</dbReference>
<dbReference type="UniPathway" id="UPA00823">
    <property type="reaction ID" value="UER00788"/>
</dbReference>
<keyword evidence="11" id="KW-1185">Reference proteome</keyword>
<feature type="binding site" evidence="7">
    <location>
        <position position="144"/>
    </location>
    <ligand>
        <name>Mg(2+)</name>
        <dbReference type="ChEBI" id="CHEBI:18420"/>
        <label>1</label>
        <note>catalytic</note>
    </ligand>
</feature>
<evidence type="ECO:0000256" key="6">
    <source>
        <dbReference type="ARBA" id="ARBA00022842"/>
    </source>
</evidence>
<evidence type="ECO:0000256" key="4">
    <source>
        <dbReference type="ARBA" id="ARBA00022723"/>
    </source>
</evidence>
<dbReference type="SUPFAM" id="SSF56655">
    <property type="entry name" value="Carbohydrate phosphatase"/>
    <property type="match status" value="1"/>
</dbReference>
<dbReference type="InterPro" id="IPR020550">
    <property type="entry name" value="Inositol_monophosphatase_CS"/>
</dbReference>
<gene>
    <name evidence="10" type="ORF">JKP88DRAFT_186342</name>
</gene>